<proteinExistence type="predicted"/>
<dbReference type="AlphaFoldDB" id="A0A0E9UKR2"/>
<organism evidence="1">
    <name type="scientific">Anguilla anguilla</name>
    <name type="common">European freshwater eel</name>
    <name type="synonym">Muraena anguilla</name>
    <dbReference type="NCBI Taxonomy" id="7936"/>
    <lineage>
        <taxon>Eukaryota</taxon>
        <taxon>Metazoa</taxon>
        <taxon>Chordata</taxon>
        <taxon>Craniata</taxon>
        <taxon>Vertebrata</taxon>
        <taxon>Euteleostomi</taxon>
        <taxon>Actinopterygii</taxon>
        <taxon>Neopterygii</taxon>
        <taxon>Teleostei</taxon>
        <taxon>Anguilliformes</taxon>
        <taxon>Anguillidae</taxon>
        <taxon>Anguilla</taxon>
    </lineage>
</organism>
<reference evidence="1" key="1">
    <citation type="submission" date="2014-11" db="EMBL/GenBank/DDBJ databases">
        <authorList>
            <person name="Amaro Gonzalez C."/>
        </authorList>
    </citation>
    <scope>NUCLEOTIDE SEQUENCE</scope>
</reference>
<accession>A0A0E9UKR2</accession>
<protein>
    <submittedName>
        <fullName evidence="1">Uncharacterized protein</fullName>
    </submittedName>
</protein>
<evidence type="ECO:0000313" key="1">
    <source>
        <dbReference type="EMBL" id="JAH65568.1"/>
    </source>
</evidence>
<sequence length="80" mass="9099">MAFTSNVWFHNTVLYAIIRVSSSKYNPITPVEAHLSAYFPSMIFPNKFVTVKRIATRGLTPHLSYSSPTCRYTDHCSITL</sequence>
<dbReference type="EMBL" id="GBXM01043009">
    <property type="protein sequence ID" value="JAH65568.1"/>
    <property type="molecule type" value="Transcribed_RNA"/>
</dbReference>
<reference evidence="1" key="2">
    <citation type="journal article" date="2015" name="Fish Shellfish Immunol.">
        <title>Early steps in the European eel (Anguilla anguilla)-Vibrio vulnificus interaction in the gills: Role of the RtxA13 toxin.</title>
        <authorList>
            <person name="Callol A."/>
            <person name="Pajuelo D."/>
            <person name="Ebbesson L."/>
            <person name="Teles M."/>
            <person name="MacKenzie S."/>
            <person name="Amaro C."/>
        </authorList>
    </citation>
    <scope>NUCLEOTIDE SEQUENCE</scope>
</reference>
<name>A0A0E9UKR2_ANGAN</name>